<keyword evidence="11" id="KW-1185">Reference proteome</keyword>
<name>A0A0B1TA94_OESDE</name>
<keyword evidence="4" id="KW-0547">Nucleotide-binding</keyword>
<evidence type="ECO:0000256" key="5">
    <source>
        <dbReference type="ARBA" id="ARBA00022840"/>
    </source>
</evidence>
<evidence type="ECO:0000259" key="9">
    <source>
        <dbReference type="Pfam" id="PF08264"/>
    </source>
</evidence>
<dbReference type="PANTHER" id="PTHR11946">
    <property type="entry name" value="VALYL-TRNA SYNTHETASES"/>
    <property type="match status" value="1"/>
</dbReference>
<keyword evidence="7" id="KW-0030">Aminoacyl-tRNA synthetase</keyword>
<evidence type="ECO:0000256" key="7">
    <source>
        <dbReference type="ARBA" id="ARBA00023146"/>
    </source>
</evidence>
<proteinExistence type="inferred from homology"/>
<evidence type="ECO:0000256" key="6">
    <source>
        <dbReference type="ARBA" id="ARBA00022917"/>
    </source>
</evidence>
<dbReference type="EMBL" id="KN550306">
    <property type="protein sequence ID" value="KHJ94493.1"/>
    <property type="molecule type" value="Genomic_DNA"/>
</dbReference>
<dbReference type="GO" id="GO:0004832">
    <property type="term" value="F:valine-tRNA ligase activity"/>
    <property type="evidence" value="ECO:0007669"/>
    <property type="project" value="UniProtKB-EC"/>
</dbReference>
<gene>
    <name evidence="10" type="ORF">OESDEN_05575</name>
</gene>
<dbReference type="InterPro" id="IPR013155">
    <property type="entry name" value="M/V/L/I-tRNA-synth_anticd-bd"/>
</dbReference>
<dbReference type="Pfam" id="PF08264">
    <property type="entry name" value="Anticodon_1"/>
    <property type="match status" value="1"/>
</dbReference>
<dbReference type="InterPro" id="IPR009080">
    <property type="entry name" value="tRNAsynth_Ia_anticodon-bd"/>
</dbReference>
<dbReference type="AlphaFoldDB" id="A0A0B1TA94"/>
<dbReference type="Gene3D" id="1.10.730.10">
    <property type="entry name" value="Isoleucyl-tRNA Synthetase, Domain 1"/>
    <property type="match status" value="1"/>
</dbReference>
<dbReference type="GO" id="GO:0005829">
    <property type="term" value="C:cytosol"/>
    <property type="evidence" value="ECO:0007669"/>
    <property type="project" value="TreeGrafter"/>
</dbReference>
<keyword evidence="5" id="KW-0067">ATP-binding</keyword>
<dbReference type="SUPFAM" id="SSF47323">
    <property type="entry name" value="Anticodon-binding domain of a subclass of class I aminoacyl-tRNA synthetases"/>
    <property type="match status" value="1"/>
</dbReference>
<dbReference type="OrthoDB" id="629407at2759"/>
<evidence type="ECO:0000256" key="8">
    <source>
        <dbReference type="ARBA" id="ARBA00029936"/>
    </source>
</evidence>
<accession>A0A0B1TA94</accession>
<reference evidence="10 11" key="1">
    <citation type="submission" date="2014-03" db="EMBL/GenBank/DDBJ databases">
        <title>Draft genome of the hookworm Oesophagostomum dentatum.</title>
        <authorList>
            <person name="Mitreva M."/>
        </authorList>
    </citation>
    <scope>NUCLEOTIDE SEQUENCE [LARGE SCALE GENOMIC DNA]</scope>
    <source>
        <strain evidence="10 11">OD-Hann</strain>
    </source>
</reference>
<dbReference type="GO" id="GO:0006438">
    <property type="term" value="P:valyl-tRNA aminoacylation"/>
    <property type="evidence" value="ECO:0007669"/>
    <property type="project" value="InterPro"/>
</dbReference>
<dbReference type="EC" id="6.1.1.9" evidence="2"/>
<evidence type="ECO:0000256" key="1">
    <source>
        <dbReference type="ARBA" id="ARBA00005594"/>
    </source>
</evidence>
<evidence type="ECO:0000256" key="4">
    <source>
        <dbReference type="ARBA" id="ARBA00022741"/>
    </source>
</evidence>
<evidence type="ECO:0000313" key="10">
    <source>
        <dbReference type="EMBL" id="KHJ94493.1"/>
    </source>
</evidence>
<keyword evidence="6" id="KW-0648">Protein biosynthesis</keyword>
<protein>
    <recommendedName>
        <fullName evidence="2">valine--tRNA ligase</fullName>
        <ecNumber evidence="2">6.1.1.9</ecNumber>
    </recommendedName>
    <alternativeName>
        <fullName evidence="8">Valyl-tRNA synthetase</fullName>
    </alternativeName>
</protein>
<organism evidence="10 11">
    <name type="scientific">Oesophagostomum dentatum</name>
    <name type="common">Nodular worm</name>
    <dbReference type="NCBI Taxonomy" id="61180"/>
    <lineage>
        <taxon>Eukaryota</taxon>
        <taxon>Metazoa</taxon>
        <taxon>Ecdysozoa</taxon>
        <taxon>Nematoda</taxon>
        <taxon>Chromadorea</taxon>
        <taxon>Rhabditida</taxon>
        <taxon>Rhabditina</taxon>
        <taxon>Rhabditomorpha</taxon>
        <taxon>Strongyloidea</taxon>
        <taxon>Strongylidae</taxon>
        <taxon>Oesophagostomum</taxon>
    </lineage>
</organism>
<evidence type="ECO:0000313" key="11">
    <source>
        <dbReference type="Proteomes" id="UP000053660"/>
    </source>
</evidence>
<feature type="domain" description="Methionyl/Valyl/Leucyl/Isoleucyl-tRNA synthetase anticodon-binding" evidence="9">
    <location>
        <begin position="52"/>
        <end position="166"/>
    </location>
</feature>
<sequence length="298" mass="32944">MKLSHSRLLVRSRSWTSGSSLVPLMLSAVATPTWTHTTLHSIPPRFMISGSTILCDIYLESVKPVISSGTDEARERAKAALYHCVETGLRLISPVMPFLSEELWQHLPRLPNHPPSIVVHAYPEPSEYPFNDEQVEADVALAMSVIRTVRSLRSYYELTNKAKTDLYVSVGSENDQRCLTSLIPLIETLASNSKVEILLKSTITPKGIPSGCAHVTISSRCSVDVAFQGVINVERELVKLAGKKEKNKALVAKLLEQEGRRNYEEKVPLPVRIANTERKEALLAEMKSIEAAIAAFSG</sequence>
<dbReference type="InterPro" id="IPR002303">
    <property type="entry name" value="Valyl-tRNA_ligase"/>
</dbReference>
<dbReference type="PANTHER" id="PTHR11946:SF109">
    <property type="entry name" value="VALINE--TRNA LIGASE"/>
    <property type="match status" value="1"/>
</dbReference>
<dbReference type="GO" id="GO:0005524">
    <property type="term" value="F:ATP binding"/>
    <property type="evidence" value="ECO:0007669"/>
    <property type="project" value="UniProtKB-KW"/>
</dbReference>
<keyword evidence="3" id="KW-0436">Ligase</keyword>
<evidence type="ECO:0000256" key="3">
    <source>
        <dbReference type="ARBA" id="ARBA00022598"/>
    </source>
</evidence>
<dbReference type="Proteomes" id="UP000053660">
    <property type="component" value="Unassembled WGS sequence"/>
</dbReference>
<evidence type="ECO:0000256" key="2">
    <source>
        <dbReference type="ARBA" id="ARBA00013169"/>
    </source>
</evidence>
<comment type="similarity">
    <text evidence="1">Belongs to the class-I aminoacyl-tRNA synthetase family.</text>
</comment>